<evidence type="ECO:0000256" key="1">
    <source>
        <dbReference type="SAM" id="MobiDB-lite"/>
    </source>
</evidence>
<evidence type="ECO:0000256" key="2">
    <source>
        <dbReference type="SAM" id="SignalP"/>
    </source>
</evidence>
<feature type="region of interest" description="Disordered" evidence="1">
    <location>
        <begin position="64"/>
        <end position="129"/>
    </location>
</feature>
<dbReference type="OrthoDB" id="6510177at2759"/>
<dbReference type="EMBL" id="WJXA01000009">
    <property type="protein sequence ID" value="KAF7133114.1"/>
    <property type="molecule type" value="Genomic_DNA"/>
</dbReference>
<sequence length="129" mass="13830">MLFQISYLVMFAYISLTLGDTPHFSSFCISSKVLGLPRYNHVFWFQHFVANSMASTNATRGGLSASKVTAEEEREGGFLPEEKVEGGEGGEGLIGGREKIMGDDSGGLSASKATAEEKSSTAPFPEKVL</sequence>
<evidence type="ECO:0000313" key="3">
    <source>
        <dbReference type="EMBL" id="KAF7133114.1"/>
    </source>
</evidence>
<keyword evidence="4" id="KW-1185">Reference proteome</keyword>
<protein>
    <submittedName>
        <fullName evidence="3">Uncharacterized protein</fullName>
    </submittedName>
</protein>
<feature type="signal peptide" evidence="2">
    <location>
        <begin position="1"/>
        <end position="19"/>
    </location>
</feature>
<comment type="caution">
    <text evidence="3">The sequence shown here is derived from an EMBL/GenBank/DDBJ whole genome shotgun (WGS) entry which is preliminary data.</text>
</comment>
<dbReference type="AlphaFoldDB" id="A0A834GEU9"/>
<proteinExistence type="predicted"/>
<organism evidence="3 4">
    <name type="scientific">Rhododendron simsii</name>
    <name type="common">Sims's rhododendron</name>
    <dbReference type="NCBI Taxonomy" id="118357"/>
    <lineage>
        <taxon>Eukaryota</taxon>
        <taxon>Viridiplantae</taxon>
        <taxon>Streptophyta</taxon>
        <taxon>Embryophyta</taxon>
        <taxon>Tracheophyta</taxon>
        <taxon>Spermatophyta</taxon>
        <taxon>Magnoliopsida</taxon>
        <taxon>eudicotyledons</taxon>
        <taxon>Gunneridae</taxon>
        <taxon>Pentapetalae</taxon>
        <taxon>asterids</taxon>
        <taxon>Ericales</taxon>
        <taxon>Ericaceae</taxon>
        <taxon>Ericoideae</taxon>
        <taxon>Rhodoreae</taxon>
        <taxon>Rhododendron</taxon>
    </lineage>
</organism>
<accession>A0A834GEU9</accession>
<reference evidence="3" key="1">
    <citation type="submission" date="2019-11" db="EMBL/GenBank/DDBJ databases">
        <authorList>
            <person name="Liu Y."/>
            <person name="Hou J."/>
            <person name="Li T.-Q."/>
            <person name="Guan C.-H."/>
            <person name="Wu X."/>
            <person name="Wu H.-Z."/>
            <person name="Ling F."/>
            <person name="Zhang R."/>
            <person name="Shi X.-G."/>
            <person name="Ren J.-P."/>
            <person name="Chen E.-F."/>
            <person name="Sun J.-M."/>
        </authorList>
    </citation>
    <scope>NUCLEOTIDE SEQUENCE</scope>
    <source>
        <strain evidence="3">Adult_tree_wgs_1</strain>
        <tissue evidence="3">Leaves</tissue>
    </source>
</reference>
<keyword evidence="2" id="KW-0732">Signal</keyword>
<dbReference type="Proteomes" id="UP000626092">
    <property type="component" value="Unassembled WGS sequence"/>
</dbReference>
<gene>
    <name evidence="3" type="ORF">RHSIM_Rhsim09G0084300</name>
</gene>
<feature type="chain" id="PRO_5032281846" evidence="2">
    <location>
        <begin position="20"/>
        <end position="129"/>
    </location>
</feature>
<evidence type="ECO:0000313" key="4">
    <source>
        <dbReference type="Proteomes" id="UP000626092"/>
    </source>
</evidence>
<name>A0A834GEU9_RHOSS</name>